<dbReference type="Proteomes" id="UP000198287">
    <property type="component" value="Unassembled WGS sequence"/>
</dbReference>
<evidence type="ECO:0000259" key="2">
    <source>
        <dbReference type="Pfam" id="PF16486"/>
    </source>
</evidence>
<dbReference type="OrthoDB" id="10252740at2759"/>
<accession>A0A226EHY6</accession>
<reference evidence="3 4" key="1">
    <citation type="submission" date="2015-12" db="EMBL/GenBank/DDBJ databases">
        <title>The genome of Folsomia candida.</title>
        <authorList>
            <person name="Faddeeva A."/>
            <person name="Derks M.F."/>
            <person name="Anvar Y."/>
            <person name="Smit S."/>
            <person name="Van Straalen N."/>
            <person name="Roelofs D."/>
        </authorList>
    </citation>
    <scope>NUCLEOTIDE SEQUENCE [LARGE SCALE GENOMIC DNA]</scope>
    <source>
        <strain evidence="3 4">VU population</strain>
        <tissue evidence="3">Whole body</tissue>
    </source>
</reference>
<keyword evidence="4" id="KW-1185">Reference proteome</keyword>
<dbReference type="PANTHER" id="PTHR22891">
    <property type="entry name" value="EUKARYOTIC TRANSLATION INITIATION FACTOR 2C"/>
    <property type="match status" value="1"/>
</dbReference>
<name>A0A226EHY6_FOLCA</name>
<protein>
    <submittedName>
        <fullName evidence="3">Protein argonaute MEL1</fullName>
    </submittedName>
</protein>
<evidence type="ECO:0000256" key="1">
    <source>
        <dbReference type="SAM" id="MobiDB-lite"/>
    </source>
</evidence>
<dbReference type="EMBL" id="LNIX01000003">
    <property type="protein sequence ID" value="OXA57275.1"/>
    <property type="molecule type" value="Genomic_DNA"/>
</dbReference>
<dbReference type="STRING" id="158441.A0A226EHY6"/>
<evidence type="ECO:0000313" key="4">
    <source>
        <dbReference type="Proteomes" id="UP000198287"/>
    </source>
</evidence>
<dbReference type="InterPro" id="IPR032474">
    <property type="entry name" value="Argonaute_N"/>
</dbReference>
<feature type="domain" description="Protein argonaute N-terminal" evidence="2">
    <location>
        <begin position="50"/>
        <end position="221"/>
    </location>
</feature>
<sequence length="867" mass="97714">MADRIRQLTQDVDKLSVSRMSSPVKKRPNLPLMPARPNRVKREPPLNVSKISILANHYPVKFEKAFPPVLFHYDVNINNADIISSDPKAAAAAKKRKDAQALKAEKEGRELAGLPDRVLPVIWKEFQLQFKKTLKYATPFDGKKNVYTARRLELSNGDAYSATFEMDDPDDPDKRRKFRVELKLVAQVTTNSVMEFLGSGKENGMAVVQPQDVIQGLDVALRHAPASHFISCNRSFFNPHLDKPLSLSTQLELLHGHYQSLCLGSNFSSYFTVATKAFYKQTSLEEFVRSACKLGPKDSLDLEAWDKPSIDMASEALKGKLIKYGTGACNKGVYEKFHQFNGIPAYSQLIIRLLSSNGAHLAKRTKIEGNVTQRGYMIMMERPCCFVAVKASKRVSSASSGLTQEVKRVRIGRLGSAPAKQDIATTGPKIELAKTNVEPHCSKNSGDDAASETQDTLPTSFIDSKGVRRQLCVTCHKTRVSIKGQECAQCKKGIIFNVFPEEASIGDICFPQPGKKYLAVPAPKKKKDLMWSPICIVDGCKSFIHTAPGDMCGQCIKGKRIKHFPEIRKAGDVWEDEDGAYIAVSTNGKLQFFPKCSSQDCSTRVEKEGNACRWCKGGLIRIHFPLDPVIGQIYIDEETQTRHIYEPSKQWNILCAFCDKYGVVQGFCRGHAHENGIGVLEDDGAGVWIMKLISPRKHDIGVYGGYSQLLNAKQAAKNQIWLDKCTSRHLIRQGFEPDLDTAFYLHFGPSEKKHHRKFYARDKLGAVCTFHRPSNNTLTQEEMEEIHLAIVKHMDKLPDITLYGMKKMEFWRKRQDFKDAYIKRNIQITEADYQAIIKEVDDAIRKGAWEAMLEHDRHDEEFNEESQ</sequence>
<comment type="caution">
    <text evidence="3">The sequence shown here is derived from an EMBL/GenBank/DDBJ whole genome shotgun (WGS) entry which is preliminary data.</text>
</comment>
<dbReference type="Pfam" id="PF16486">
    <property type="entry name" value="ArgoN"/>
    <property type="match status" value="1"/>
</dbReference>
<proteinExistence type="predicted"/>
<organism evidence="3 4">
    <name type="scientific">Folsomia candida</name>
    <name type="common">Springtail</name>
    <dbReference type="NCBI Taxonomy" id="158441"/>
    <lineage>
        <taxon>Eukaryota</taxon>
        <taxon>Metazoa</taxon>
        <taxon>Ecdysozoa</taxon>
        <taxon>Arthropoda</taxon>
        <taxon>Hexapoda</taxon>
        <taxon>Collembola</taxon>
        <taxon>Entomobryomorpha</taxon>
        <taxon>Isotomoidea</taxon>
        <taxon>Isotomidae</taxon>
        <taxon>Proisotominae</taxon>
        <taxon>Folsomia</taxon>
    </lineage>
</organism>
<feature type="region of interest" description="Disordered" evidence="1">
    <location>
        <begin position="12"/>
        <end position="41"/>
    </location>
</feature>
<gene>
    <name evidence="3" type="ORF">Fcan01_08012</name>
</gene>
<dbReference type="AlphaFoldDB" id="A0A226EHY6"/>
<evidence type="ECO:0000313" key="3">
    <source>
        <dbReference type="EMBL" id="OXA57275.1"/>
    </source>
</evidence>